<feature type="compositionally biased region" description="Low complexity" evidence="1">
    <location>
        <begin position="89"/>
        <end position="101"/>
    </location>
</feature>
<proteinExistence type="predicted"/>
<reference evidence="2 3" key="1">
    <citation type="submission" date="2024-10" db="EMBL/GenBank/DDBJ databases">
        <authorList>
            <person name="Kim D."/>
        </authorList>
    </citation>
    <scope>NUCLEOTIDE SEQUENCE [LARGE SCALE GENOMIC DNA]</scope>
    <source>
        <strain evidence="2">BH-2024</strain>
    </source>
</reference>
<keyword evidence="3" id="KW-1185">Reference proteome</keyword>
<comment type="caution">
    <text evidence="2">The sequence shown here is derived from an EMBL/GenBank/DDBJ whole genome shotgun (WGS) entry which is preliminary data.</text>
</comment>
<protein>
    <submittedName>
        <fullName evidence="2">Uncharacterized protein</fullName>
    </submittedName>
</protein>
<evidence type="ECO:0000313" key="2">
    <source>
        <dbReference type="EMBL" id="KAL3118560.1"/>
    </source>
</evidence>
<feature type="compositionally biased region" description="Basic and acidic residues" evidence="1">
    <location>
        <begin position="58"/>
        <end position="71"/>
    </location>
</feature>
<dbReference type="Proteomes" id="UP001620626">
    <property type="component" value="Unassembled WGS sequence"/>
</dbReference>
<dbReference type="EMBL" id="JBICBT010000274">
    <property type="protein sequence ID" value="KAL3118560.1"/>
    <property type="molecule type" value="Genomic_DNA"/>
</dbReference>
<name>A0ABD2LTJ0_9BILA</name>
<sequence length="188" mass="20577">MVNGERLRLRHHFERYIPDARSLAHPRDLRSKTRAPLVRLTSNFVGRQSTAVRGRPRDRREGVRGDGEWRNGGEGPWKRGGPRKREGPRCPAKGRGQPAGRGPRRPDGGTTGGEGPRPWKAGVRGREGSAPSERAPLQWKAGVRGREGGPRRRRGPRGSGKRGSVEERGSAPPGRRNSGEGAALFNAK</sequence>
<organism evidence="2 3">
    <name type="scientific">Heterodera trifolii</name>
    <dbReference type="NCBI Taxonomy" id="157864"/>
    <lineage>
        <taxon>Eukaryota</taxon>
        <taxon>Metazoa</taxon>
        <taxon>Ecdysozoa</taxon>
        <taxon>Nematoda</taxon>
        <taxon>Chromadorea</taxon>
        <taxon>Rhabditida</taxon>
        <taxon>Tylenchina</taxon>
        <taxon>Tylenchomorpha</taxon>
        <taxon>Tylenchoidea</taxon>
        <taxon>Heteroderidae</taxon>
        <taxon>Heteroderinae</taxon>
        <taxon>Heterodera</taxon>
    </lineage>
</organism>
<feature type="region of interest" description="Disordered" evidence="1">
    <location>
        <begin position="48"/>
        <end position="188"/>
    </location>
</feature>
<evidence type="ECO:0000256" key="1">
    <source>
        <dbReference type="SAM" id="MobiDB-lite"/>
    </source>
</evidence>
<feature type="compositionally biased region" description="Basic residues" evidence="1">
    <location>
        <begin position="151"/>
        <end position="160"/>
    </location>
</feature>
<gene>
    <name evidence="2" type="ORF">niasHT_005775</name>
</gene>
<dbReference type="AlphaFoldDB" id="A0ABD2LTJ0"/>
<evidence type="ECO:0000313" key="3">
    <source>
        <dbReference type="Proteomes" id="UP001620626"/>
    </source>
</evidence>
<accession>A0ABD2LTJ0</accession>